<comment type="caution">
    <text evidence="3">The sequence shown here is derived from an EMBL/GenBank/DDBJ whole genome shotgun (WGS) entry which is preliminary data.</text>
</comment>
<feature type="domain" description="Oxidoreductase molybdopterin-binding" evidence="2">
    <location>
        <begin position="65"/>
        <end position="142"/>
    </location>
</feature>
<dbReference type="InterPro" id="IPR036374">
    <property type="entry name" value="OxRdtase_Mopterin-bd_sf"/>
</dbReference>
<dbReference type="AlphaFoldDB" id="A0A9Q4APA3"/>
<dbReference type="Pfam" id="PF00174">
    <property type="entry name" value="Oxidored_molyb"/>
    <property type="match status" value="1"/>
</dbReference>
<name>A0A9Q4APA3_9HYPH</name>
<dbReference type="Gene3D" id="3.90.420.10">
    <property type="entry name" value="Oxidoreductase, molybdopterin-binding domain"/>
    <property type="match status" value="1"/>
</dbReference>
<feature type="signal peptide" evidence="1">
    <location>
        <begin position="1"/>
        <end position="22"/>
    </location>
</feature>
<feature type="chain" id="PRO_5040441891" description="Oxidoreductase molybdopterin-binding domain-containing protein" evidence="1">
    <location>
        <begin position="23"/>
        <end position="168"/>
    </location>
</feature>
<protein>
    <recommendedName>
        <fullName evidence="2">Oxidoreductase molybdopterin-binding domain-containing protein</fullName>
    </recommendedName>
</protein>
<evidence type="ECO:0000313" key="3">
    <source>
        <dbReference type="EMBL" id="MCP8887345.1"/>
    </source>
</evidence>
<evidence type="ECO:0000259" key="2">
    <source>
        <dbReference type="Pfam" id="PF00174"/>
    </source>
</evidence>
<dbReference type="Proteomes" id="UP001060275">
    <property type="component" value="Unassembled WGS sequence"/>
</dbReference>
<organism evidence="3 4">
    <name type="scientific">Devosia ureilytica</name>
    <dbReference type="NCBI Taxonomy" id="2952754"/>
    <lineage>
        <taxon>Bacteria</taxon>
        <taxon>Pseudomonadati</taxon>
        <taxon>Pseudomonadota</taxon>
        <taxon>Alphaproteobacteria</taxon>
        <taxon>Hyphomicrobiales</taxon>
        <taxon>Devosiaceae</taxon>
        <taxon>Devosia</taxon>
    </lineage>
</organism>
<reference evidence="3" key="1">
    <citation type="submission" date="2022-06" db="EMBL/GenBank/DDBJ databases">
        <title>Devosia sp. XJ19-45 genome assembly.</title>
        <authorList>
            <person name="Li B."/>
            <person name="Cai M."/>
            <person name="Nie G."/>
            <person name="Li W."/>
        </authorList>
    </citation>
    <scope>NUCLEOTIDE SEQUENCE</scope>
    <source>
        <strain evidence="3">XJ19-45</strain>
    </source>
</reference>
<dbReference type="EMBL" id="JAMWDU010000003">
    <property type="protein sequence ID" value="MCP8887345.1"/>
    <property type="molecule type" value="Genomic_DNA"/>
</dbReference>
<gene>
    <name evidence="3" type="ORF">NF348_09535</name>
</gene>
<dbReference type="RefSeq" id="WP_254674428.1">
    <property type="nucleotide sequence ID" value="NZ_JAMWDU010000003.1"/>
</dbReference>
<keyword evidence="4" id="KW-1185">Reference proteome</keyword>
<proteinExistence type="predicted"/>
<accession>A0A9Q4APA3</accession>
<evidence type="ECO:0000256" key="1">
    <source>
        <dbReference type="SAM" id="SignalP"/>
    </source>
</evidence>
<dbReference type="SUPFAM" id="SSF56524">
    <property type="entry name" value="Oxidoreductase molybdopterin-binding domain"/>
    <property type="match status" value="1"/>
</dbReference>
<sequence length="168" mass="18319">MRLLLITLSTALAMIAPGLVQAEQLALPTDPVILTIRGNIANTNIGDTAEFDLAMIDALEQHTTTTETPWYDDARSFSGPLVSALFDAVGAQGTVVTVTALNDYSAEIPMSDFLDYPVIFATRLDGETLSVRDMGPLFLIYPFDVAPGLYNEVYFSRSVWQITSITVH</sequence>
<dbReference type="InterPro" id="IPR000572">
    <property type="entry name" value="OxRdtase_Mopterin-bd_dom"/>
</dbReference>
<evidence type="ECO:0000313" key="4">
    <source>
        <dbReference type="Proteomes" id="UP001060275"/>
    </source>
</evidence>
<keyword evidence="1" id="KW-0732">Signal</keyword>